<evidence type="ECO:0000313" key="2">
    <source>
        <dbReference type="EMBL" id="NGY58401.1"/>
    </source>
</evidence>
<dbReference type="InterPro" id="IPR051783">
    <property type="entry name" value="NAD(P)-dependent_oxidoreduct"/>
</dbReference>
<proteinExistence type="predicted"/>
<dbReference type="InterPro" id="IPR001509">
    <property type="entry name" value="Epimerase_deHydtase"/>
</dbReference>
<feature type="domain" description="NAD-dependent epimerase/dehydratase" evidence="1">
    <location>
        <begin position="3"/>
        <end position="192"/>
    </location>
</feature>
<gene>
    <name evidence="2" type="ORF">G7043_05560</name>
</gene>
<dbReference type="GO" id="GO:0005737">
    <property type="term" value="C:cytoplasm"/>
    <property type="evidence" value="ECO:0007669"/>
    <property type="project" value="TreeGrafter"/>
</dbReference>
<dbReference type="SUPFAM" id="SSF51735">
    <property type="entry name" value="NAD(P)-binding Rossmann-fold domains"/>
    <property type="match status" value="1"/>
</dbReference>
<keyword evidence="3" id="KW-1185">Reference proteome</keyword>
<dbReference type="EMBL" id="JAAMPJ010000001">
    <property type="protein sequence ID" value="NGY58401.1"/>
    <property type="molecule type" value="Genomic_DNA"/>
</dbReference>
<dbReference type="Pfam" id="PF01370">
    <property type="entry name" value="Epimerase"/>
    <property type="match status" value="1"/>
</dbReference>
<protein>
    <submittedName>
        <fullName evidence="2">NAD(P)-dependent oxidoreductase</fullName>
    </submittedName>
</protein>
<organism evidence="2 3">
    <name type="scientific">Lentzea alba</name>
    <dbReference type="NCBI Taxonomy" id="2714351"/>
    <lineage>
        <taxon>Bacteria</taxon>
        <taxon>Bacillati</taxon>
        <taxon>Actinomycetota</taxon>
        <taxon>Actinomycetes</taxon>
        <taxon>Pseudonocardiales</taxon>
        <taxon>Pseudonocardiaceae</taxon>
        <taxon>Lentzea</taxon>
    </lineage>
</organism>
<dbReference type="Proteomes" id="UP000481360">
    <property type="component" value="Unassembled WGS sequence"/>
</dbReference>
<dbReference type="Gene3D" id="3.40.50.720">
    <property type="entry name" value="NAD(P)-binding Rossmann-like Domain"/>
    <property type="match status" value="1"/>
</dbReference>
<dbReference type="RefSeq" id="WP_166044445.1">
    <property type="nucleotide sequence ID" value="NZ_JAAMPJ010000001.1"/>
</dbReference>
<reference evidence="2 3" key="1">
    <citation type="submission" date="2020-03" db="EMBL/GenBank/DDBJ databases">
        <title>Isolation and identification of active actinomycetes.</title>
        <authorList>
            <person name="Sun X."/>
        </authorList>
    </citation>
    <scope>NUCLEOTIDE SEQUENCE [LARGE SCALE GENOMIC DNA]</scope>
    <source>
        <strain evidence="2 3">NEAU-D13</strain>
    </source>
</reference>
<dbReference type="InterPro" id="IPR036291">
    <property type="entry name" value="NAD(P)-bd_dom_sf"/>
</dbReference>
<evidence type="ECO:0000259" key="1">
    <source>
        <dbReference type="Pfam" id="PF01370"/>
    </source>
</evidence>
<dbReference type="AlphaFoldDB" id="A0A7C9VSZ4"/>
<dbReference type="PANTHER" id="PTHR48079">
    <property type="entry name" value="PROTEIN YEEZ"/>
    <property type="match status" value="1"/>
</dbReference>
<accession>A0A7C9VSZ4</accession>
<evidence type="ECO:0000313" key="3">
    <source>
        <dbReference type="Proteomes" id="UP000481360"/>
    </source>
</evidence>
<dbReference type="PANTHER" id="PTHR48079:SF6">
    <property type="entry name" value="NAD(P)-BINDING DOMAIN-CONTAINING PROTEIN-RELATED"/>
    <property type="match status" value="1"/>
</dbReference>
<comment type="caution">
    <text evidence="2">The sequence shown here is derived from an EMBL/GenBank/DDBJ whole genome shotgun (WGS) entry which is preliminary data.</text>
</comment>
<name>A0A7C9VSZ4_9PSEU</name>
<dbReference type="GO" id="GO:0004029">
    <property type="term" value="F:aldehyde dehydrogenase (NAD+) activity"/>
    <property type="evidence" value="ECO:0007669"/>
    <property type="project" value="TreeGrafter"/>
</dbReference>
<sequence>MKIAMTGATGRVGSRLLPRLREQGHDVRTLAHRLADRNAVEELVSGVDVVVHVAAALRTSTDFEGVNVHDTRTLAESAAEVPLFVHISTNLVYPGGLGRPATEDDPTDPDPAFGDYPRTKALGEQAVLATREATILRLAFVYGDGDPHLEESLRWASTWPGHQRLHMVHHADVAQAVVKVLESGAGGIFNVADDSPMTAVELHLLNGLTPSEEAVQQEFDPWHGIVSTNRAQREIGFRPRYPSAWAAAASEAL</sequence>